<evidence type="ECO:0000256" key="5">
    <source>
        <dbReference type="ARBA" id="ARBA00023040"/>
    </source>
</evidence>
<dbReference type="PRINTS" id="PR00237">
    <property type="entry name" value="GPCRRHODOPSN"/>
</dbReference>
<feature type="transmembrane region" description="Helical" evidence="9">
    <location>
        <begin position="78"/>
        <end position="102"/>
    </location>
</feature>
<comment type="caution">
    <text evidence="11">The sequence shown here is derived from an EMBL/GenBank/DDBJ whole genome shotgun (WGS) entry which is preliminary data.</text>
</comment>
<protein>
    <recommendedName>
        <fullName evidence="10">G-protein coupled receptors family 1 profile domain-containing protein</fullName>
    </recommendedName>
</protein>
<dbReference type="CDD" id="cd00637">
    <property type="entry name" value="7tm_classA_rhodopsin-like"/>
    <property type="match status" value="1"/>
</dbReference>
<feature type="domain" description="G-protein coupled receptors family 1 profile" evidence="10">
    <location>
        <begin position="30"/>
        <end position="252"/>
    </location>
</feature>
<keyword evidence="8" id="KW-0807">Transducer</keyword>
<feature type="transmembrane region" description="Helical" evidence="9">
    <location>
        <begin position="133"/>
        <end position="153"/>
    </location>
</feature>
<feature type="transmembrane region" description="Helical" evidence="9">
    <location>
        <begin position="12"/>
        <end position="39"/>
    </location>
</feature>
<evidence type="ECO:0000313" key="12">
    <source>
        <dbReference type="Proteomes" id="UP000549394"/>
    </source>
</evidence>
<keyword evidence="3 9" id="KW-0812">Transmembrane</keyword>
<gene>
    <name evidence="11" type="ORF">DGYR_LOCUS12152</name>
</gene>
<evidence type="ECO:0000256" key="1">
    <source>
        <dbReference type="ARBA" id="ARBA00004651"/>
    </source>
</evidence>
<dbReference type="AlphaFoldDB" id="A0A7I8W947"/>
<dbReference type="Proteomes" id="UP000549394">
    <property type="component" value="Unassembled WGS sequence"/>
</dbReference>
<dbReference type="Gene3D" id="1.20.1070.10">
    <property type="entry name" value="Rhodopsin 7-helix transmembrane proteins"/>
    <property type="match status" value="1"/>
</dbReference>
<evidence type="ECO:0000256" key="2">
    <source>
        <dbReference type="ARBA" id="ARBA00022475"/>
    </source>
</evidence>
<dbReference type="PANTHER" id="PTHR22752">
    <property type="entry name" value="G PROTEIN-COUPLED RECEPTOR"/>
    <property type="match status" value="1"/>
</dbReference>
<dbReference type="SUPFAM" id="SSF81321">
    <property type="entry name" value="Family A G protein-coupled receptor-like"/>
    <property type="match status" value="1"/>
</dbReference>
<evidence type="ECO:0000313" key="11">
    <source>
        <dbReference type="EMBL" id="CAD5124639.1"/>
    </source>
</evidence>
<comment type="subcellular location">
    <subcellularLocation>
        <location evidence="1">Cell membrane</location>
        <topology evidence="1">Multi-pass membrane protein</topology>
    </subcellularLocation>
</comment>
<keyword evidence="4 9" id="KW-1133">Transmembrane helix</keyword>
<evidence type="ECO:0000256" key="4">
    <source>
        <dbReference type="ARBA" id="ARBA00022989"/>
    </source>
</evidence>
<evidence type="ECO:0000259" key="10">
    <source>
        <dbReference type="PROSITE" id="PS50262"/>
    </source>
</evidence>
<evidence type="ECO:0000256" key="3">
    <source>
        <dbReference type="ARBA" id="ARBA00022692"/>
    </source>
</evidence>
<feature type="transmembrane region" description="Helical" evidence="9">
    <location>
        <begin position="222"/>
        <end position="245"/>
    </location>
</feature>
<dbReference type="OrthoDB" id="6376512at2759"/>
<accession>A0A7I8W947</accession>
<reference evidence="11 12" key="1">
    <citation type="submission" date="2020-08" db="EMBL/GenBank/DDBJ databases">
        <authorList>
            <person name="Hejnol A."/>
        </authorList>
    </citation>
    <scope>NUCLEOTIDE SEQUENCE [LARGE SCALE GENOMIC DNA]</scope>
</reference>
<dbReference type="GO" id="GO:0004930">
    <property type="term" value="F:G protein-coupled receptor activity"/>
    <property type="evidence" value="ECO:0007669"/>
    <property type="project" value="UniProtKB-KW"/>
</dbReference>
<keyword evidence="5" id="KW-0297">G-protein coupled receptor</keyword>
<feature type="transmembrane region" description="Helical" evidence="9">
    <location>
        <begin position="51"/>
        <end position="72"/>
    </location>
</feature>
<evidence type="ECO:0000256" key="9">
    <source>
        <dbReference type="SAM" id="Phobius"/>
    </source>
</evidence>
<dbReference type="InterPro" id="IPR017452">
    <property type="entry name" value="GPCR_Rhodpsn_7TM"/>
</dbReference>
<keyword evidence="12" id="KW-1185">Reference proteome</keyword>
<dbReference type="Pfam" id="PF00001">
    <property type="entry name" value="7tm_1"/>
    <property type="match status" value="1"/>
</dbReference>
<dbReference type="GO" id="GO:0005886">
    <property type="term" value="C:plasma membrane"/>
    <property type="evidence" value="ECO:0007669"/>
    <property type="project" value="UniProtKB-SubCell"/>
</dbReference>
<proteinExistence type="predicted"/>
<keyword evidence="7" id="KW-0675">Receptor</keyword>
<evidence type="ECO:0000256" key="7">
    <source>
        <dbReference type="ARBA" id="ARBA00023170"/>
    </source>
</evidence>
<dbReference type="EMBL" id="CAJFCJ010000022">
    <property type="protein sequence ID" value="CAD5124639.1"/>
    <property type="molecule type" value="Genomic_DNA"/>
</dbReference>
<organism evidence="11 12">
    <name type="scientific">Dimorphilus gyrociliatus</name>
    <dbReference type="NCBI Taxonomy" id="2664684"/>
    <lineage>
        <taxon>Eukaryota</taxon>
        <taxon>Metazoa</taxon>
        <taxon>Spiralia</taxon>
        <taxon>Lophotrochozoa</taxon>
        <taxon>Annelida</taxon>
        <taxon>Polychaeta</taxon>
        <taxon>Polychaeta incertae sedis</taxon>
        <taxon>Dinophilidae</taxon>
        <taxon>Dimorphilus</taxon>
    </lineage>
</organism>
<evidence type="ECO:0000256" key="8">
    <source>
        <dbReference type="ARBA" id="ARBA00023224"/>
    </source>
</evidence>
<feature type="transmembrane region" description="Helical" evidence="9">
    <location>
        <begin position="173"/>
        <end position="197"/>
    </location>
</feature>
<keyword evidence="2" id="KW-1003">Cell membrane</keyword>
<evidence type="ECO:0000256" key="6">
    <source>
        <dbReference type="ARBA" id="ARBA00023136"/>
    </source>
</evidence>
<sequence length="252" mass="28685">MAGNTTDINHPIFNFQCFISTAMSLGILLVNCIILLVLFKSEGVTAVNRNFFTSMSIADALISFIISPFVTWNGIFQGWLYGAAFCHIQSYLCAICWLASLYSLMWMSIDHYVAVNKPDRYGVIMTDMRSRCWVMFVWIAAFSFCCPPLFGVSRATYYPDAFICLIDWKMQKAYFIASGLLVITPPTAALAVTNSFLWSRHFRLAQRVCSKIPQMAKRPQKYAISAALCLLFFVSWIPWCTLQLYEHIGLDE</sequence>
<dbReference type="InterPro" id="IPR000276">
    <property type="entry name" value="GPCR_Rhodpsn"/>
</dbReference>
<dbReference type="PROSITE" id="PS50262">
    <property type="entry name" value="G_PROTEIN_RECEP_F1_2"/>
    <property type="match status" value="1"/>
</dbReference>
<name>A0A7I8W947_9ANNE</name>
<keyword evidence="6 9" id="KW-0472">Membrane</keyword>